<evidence type="ECO:0008006" key="3">
    <source>
        <dbReference type="Google" id="ProtNLM"/>
    </source>
</evidence>
<dbReference type="RefSeq" id="WP_012468934.1">
    <property type="nucleotide sequence ID" value="NC_010814.1"/>
</dbReference>
<dbReference type="OrthoDB" id="5394387at2"/>
<dbReference type="HOGENOM" id="CLU_865343_0_0_7"/>
<keyword evidence="2" id="KW-1185">Reference proteome</keyword>
<protein>
    <recommendedName>
        <fullName evidence="3">Core-binding (CB) domain-containing protein</fullName>
    </recommendedName>
</protein>
<accession>B3E515</accession>
<proteinExistence type="predicted"/>
<evidence type="ECO:0000313" key="1">
    <source>
        <dbReference type="EMBL" id="ACD94580.1"/>
    </source>
</evidence>
<dbReference type="EMBL" id="CP001089">
    <property type="protein sequence ID" value="ACD94580.1"/>
    <property type="molecule type" value="Genomic_DNA"/>
</dbReference>
<dbReference type="Proteomes" id="UP000002420">
    <property type="component" value="Chromosome"/>
</dbReference>
<dbReference type="AlphaFoldDB" id="B3E515"/>
<name>B3E515_TRIL1</name>
<sequence length="321" mass="36317">MKHRWPTSLHSQTEAIFHAVRSIREAKADSALGIRSFGSWKVYKYEAHRFVEFMIGNGRTSILDTASAHDDMAAYLEERLAHYVEKKRSRQTMETILSALGKFEYAINHYIEIHALKIPRLEAEKLRMDFYARSRTQLRKSSKLFDNRAYPDPVRLIAAISDGTFQLQASLQYEGGLRTEGVGAPSNRRLKNPLTSNGLRGISADPVTSSPVGVVASVEKGGKKTEHFVSVSTYQRLEEYISRHGKLESDYFAYVEAINAAAHQTGQYAPGRGSHGLKHNFAQERYLECIAHGLTHEQALQQTSLETSHFRLREILTYTRG</sequence>
<dbReference type="KEGG" id="glo:Glov_0856"/>
<dbReference type="STRING" id="398767.Glov_0856"/>
<dbReference type="eggNOG" id="COG0582">
    <property type="taxonomic scope" value="Bacteria"/>
</dbReference>
<evidence type="ECO:0000313" key="2">
    <source>
        <dbReference type="Proteomes" id="UP000002420"/>
    </source>
</evidence>
<organism evidence="1 2">
    <name type="scientific">Trichlorobacter lovleyi (strain ATCC BAA-1151 / DSM 17278 / SZ)</name>
    <name type="common">Geobacter lovleyi</name>
    <dbReference type="NCBI Taxonomy" id="398767"/>
    <lineage>
        <taxon>Bacteria</taxon>
        <taxon>Pseudomonadati</taxon>
        <taxon>Thermodesulfobacteriota</taxon>
        <taxon>Desulfuromonadia</taxon>
        <taxon>Geobacterales</taxon>
        <taxon>Geobacteraceae</taxon>
        <taxon>Trichlorobacter</taxon>
    </lineage>
</organism>
<gene>
    <name evidence="1" type="ordered locus">Glov_0856</name>
</gene>
<reference evidence="1 2" key="1">
    <citation type="submission" date="2008-05" db="EMBL/GenBank/DDBJ databases">
        <title>Complete sequence of chromosome of Geobacter lovleyi SZ.</title>
        <authorList>
            <consortium name="US DOE Joint Genome Institute"/>
            <person name="Lucas S."/>
            <person name="Copeland A."/>
            <person name="Lapidus A."/>
            <person name="Glavina del Rio T."/>
            <person name="Dalin E."/>
            <person name="Tice H."/>
            <person name="Bruce D."/>
            <person name="Goodwin L."/>
            <person name="Pitluck S."/>
            <person name="Chertkov O."/>
            <person name="Meincke L."/>
            <person name="Brettin T."/>
            <person name="Detter J.C."/>
            <person name="Han C."/>
            <person name="Tapia R."/>
            <person name="Kuske C.R."/>
            <person name="Schmutz J."/>
            <person name="Larimer F."/>
            <person name="Land M."/>
            <person name="Hauser L."/>
            <person name="Kyrpides N."/>
            <person name="Mikhailova N."/>
            <person name="Sung Y."/>
            <person name="Fletcher K.E."/>
            <person name="Ritalahti K.M."/>
            <person name="Loeffler F.E."/>
            <person name="Richardson P."/>
        </authorList>
    </citation>
    <scope>NUCLEOTIDE SEQUENCE [LARGE SCALE GENOMIC DNA]</scope>
    <source>
        <strain evidence="2">ATCC BAA-1151 / DSM 17278 / SZ</strain>
    </source>
</reference>